<dbReference type="InterPro" id="IPR017508">
    <property type="entry name" value="HipA_N1"/>
</dbReference>
<dbReference type="EC" id="2.7.11.1" evidence="4"/>
<protein>
    <submittedName>
        <fullName evidence="4">Serine/threonine-protein kinase HipA</fullName>
        <ecNumber evidence="4">2.7.11.1</ecNumber>
    </submittedName>
</protein>
<dbReference type="GO" id="GO:0004674">
    <property type="term" value="F:protein serine/threonine kinase activity"/>
    <property type="evidence" value="ECO:0007669"/>
    <property type="project" value="UniProtKB-EC"/>
</dbReference>
<dbReference type="Pfam" id="PF07804">
    <property type="entry name" value="HipA_C"/>
    <property type="match status" value="1"/>
</dbReference>
<organism evidence="4 5">
    <name type="scientific">Phocaeicola vulgatus</name>
    <name type="common">Bacteroides vulgatus</name>
    <dbReference type="NCBI Taxonomy" id="821"/>
    <lineage>
        <taxon>Bacteria</taxon>
        <taxon>Pseudomonadati</taxon>
        <taxon>Bacteroidota</taxon>
        <taxon>Bacteroidia</taxon>
        <taxon>Bacteroidales</taxon>
        <taxon>Bacteroidaceae</taxon>
        <taxon>Phocaeicola</taxon>
    </lineage>
</organism>
<dbReference type="Proteomes" id="UP000326091">
    <property type="component" value="Chromosome"/>
</dbReference>
<evidence type="ECO:0000313" key="5">
    <source>
        <dbReference type="Proteomes" id="UP000326091"/>
    </source>
</evidence>
<keyword evidence="3 4" id="KW-0418">Kinase</keyword>
<comment type="similarity">
    <text evidence="1">Belongs to the HipA Ser/Thr kinase family.</text>
</comment>
<evidence type="ECO:0000256" key="3">
    <source>
        <dbReference type="ARBA" id="ARBA00022777"/>
    </source>
</evidence>
<dbReference type="InterPro" id="IPR052028">
    <property type="entry name" value="HipA_Ser/Thr_kinase"/>
</dbReference>
<dbReference type="Gene3D" id="1.10.1070.20">
    <property type="match status" value="1"/>
</dbReference>
<dbReference type="InterPro" id="IPR012893">
    <property type="entry name" value="HipA-like_C"/>
</dbReference>
<dbReference type="AlphaFoldDB" id="A0A5P3AT44"/>
<evidence type="ECO:0000256" key="2">
    <source>
        <dbReference type="ARBA" id="ARBA00022679"/>
    </source>
</evidence>
<dbReference type="EMBL" id="CP043529">
    <property type="protein sequence ID" value="QEW36243.1"/>
    <property type="molecule type" value="Genomic_DNA"/>
</dbReference>
<evidence type="ECO:0000313" key="4">
    <source>
        <dbReference type="EMBL" id="QEW36243.1"/>
    </source>
</evidence>
<dbReference type="PANTHER" id="PTHR37419:SF8">
    <property type="entry name" value="TOXIN YJJJ"/>
    <property type="match status" value="1"/>
</dbReference>
<dbReference type="PANTHER" id="PTHR37419">
    <property type="entry name" value="SERINE/THREONINE-PROTEIN KINASE TOXIN HIPA"/>
    <property type="match status" value="1"/>
</dbReference>
<sequence>MNNIKQIEVIYDSRVVGRLALTKEGLCAFEYSAEWLNTGFSISPFELPLRSGVFVARPRPFEGGFGAFDDCLPDGWGLLILDRYLQQKGINPRTLSLLERLALVGSTGRGALEFRPDKSVVSKQEYTDFEKLALNAEQILDSEDYTGEGIEEFQYRGGSPGGARPKIFTRFEDKEWLVKFRAKRDSKRIGVDEYNYSLLAKKCGIEMPETRLFEEKYFGVERFDRTSNGKLHVVSIAGLIGADYRLPSIDYTHIFQVCATLTHSVAEMWKVYRLMVFNYLIDNKDDHAKNFAFIYRDGDWHFAPAYDLLPSDGINGFHTTSINDSIEPTKEDLFAVAVKVGLNEKEVIEVFEKMEKYIGAYFV</sequence>
<dbReference type="RefSeq" id="WP_005851876.1">
    <property type="nucleotide sequence ID" value="NZ_CACRTA010000033.1"/>
</dbReference>
<proteinExistence type="inferred from homology"/>
<dbReference type="GO" id="GO:0005829">
    <property type="term" value="C:cytosol"/>
    <property type="evidence" value="ECO:0007669"/>
    <property type="project" value="TreeGrafter"/>
</dbReference>
<accession>A0A5P3AT44</accession>
<keyword evidence="2 4" id="KW-0808">Transferase</keyword>
<reference evidence="4 5" key="1">
    <citation type="submission" date="2019-09" db="EMBL/GenBank/DDBJ databases">
        <title>Commensal-derived Metabolites Govern Vibrio cholerae Pathogenesis in Host.</title>
        <authorList>
            <person name="Yoon S.S."/>
            <person name="Yoon M.Y."/>
        </authorList>
    </citation>
    <scope>NUCLEOTIDE SEQUENCE [LARGE SCALE GENOMIC DNA]</scope>
    <source>
        <strain evidence="4 5">VIC01</strain>
    </source>
</reference>
<dbReference type="Pfam" id="PF13657">
    <property type="entry name" value="Couple_hipA"/>
    <property type="match status" value="1"/>
</dbReference>
<gene>
    <name evidence="4" type="primary">hipA_1</name>
    <name evidence="4" type="ORF">VIC01_01772</name>
</gene>
<evidence type="ECO:0000256" key="1">
    <source>
        <dbReference type="ARBA" id="ARBA00010164"/>
    </source>
</evidence>
<name>A0A5P3AT44_PHOVU</name>